<gene>
    <name evidence="17" type="ORF">Tco_0703039</name>
</gene>
<evidence type="ECO:0000256" key="8">
    <source>
        <dbReference type="ARBA" id="ARBA00022918"/>
    </source>
</evidence>
<dbReference type="SUPFAM" id="SSF57756">
    <property type="entry name" value="Retrovirus zinc finger-like domains"/>
    <property type="match status" value="1"/>
</dbReference>
<evidence type="ECO:0000313" key="17">
    <source>
        <dbReference type="EMBL" id="GJS70198.1"/>
    </source>
</evidence>
<proteinExistence type="predicted"/>
<evidence type="ECO:0000256" key="11">
    <source>
        <dbReference type="ARBA" id="ARBA00023172"/>
    </source>
</evidence>
<keyword evidence="13" id="KW-0863">Zinc-finger</keyword>
<dbReference type="InterPro" id="IPR025724">
    <property type="entry name" value="GAG-pre-integrase_dom"/>
</dbReference>
<dbReference type="InterPro" id="IPR013103">
    <property type="entry name" value="RVT_2"/>
</dbReference>
<dbReference type="InterPro" id="IPR036397">
    <property type="entry name" value="RNaseH_sf"/>
</dbReference>
<evidence type="ECO:0000256" key="14">
    <source>
        <dbReference type="SAM" id="MobiDB-lite"/>
    </source>
</evidence>
<keyword evidence="9" id="KW-0808">Transferase</keyword>
<evidence type="ECO:0000259" key="15">
    <source>
        <dbReference type="PROSITE" id="PS50158"/>
    </source>
</evidence>
<evidence type="ECO:0000256" key="13">
    <source>
        <dbReference type="PROSITE-ProRule" id="PRU00047"/>
    </source>
</evidence>
<keyword evidence="1" id="KW-0645">Protease</keyword>
<keyword evidence="13" id="KW-0862">Zinc</keyword>
<dbReference type="Pfam" id="PF00098">
    <property type="entry name" value="zf-CCHC"/>
    <property type="match status" value="1"/>
</dbReference>
<dbReference type="Gene3D" id="3.30.420.10">
    <property type="entry name" value="Ribonuclease H-like superfamily/Ribonuclease H"/>
    <property type="match status" value="1"/>
</dbReference>
<evidence type="ECO:0000256" key="2">
    <source>
        <dbReference type="ARBA" id="ARBA00022722"/>
    </source>
</evidence>
<accession>A0ABQ4XXR1</accession>
<feature type="compositionally biased region" description="Polar residues" evidence="14">
    <location>
        <begin position="722"/>
        <end position="739"/>
    </location>
</feature>
<dbReference type="EMBL" id="BQNB010009917">
    <property type="protein sequence ID" value="GJS70198.1"/>
    <property type="molecule type" value="Genomic_DNA"/>
</dbReference>
<keyword evidence="2" id="KW-0540">Nuclease</keyword>
<keyword evidence="11" id="KW-0233">DNA recombination</keyword>
<keyword evidence="9" id="KW-0239">DNA-directed DNA polymerase</keyword>
<evidence type="ECO:0000256" key="5">
    <source>
        <dbReference type="ARBA" id="ARBA00022801"/>
    </source>
</evidence>
<evidence type="ECO:0000256" key="7">
    <source>
        <dbReference type="ARBA" id="ARBA00022908"/>
    </source>
</evidence>
<evidence type="ECO:0000256" key="10">
    <source>
        <dbReference type="ARBA" id="ARBA00023125"/>
    </source>
</evidence>
<keyword evidence="12" id="KW-0511">Multifunctional enzyme</keyword>
<dbReference type="Pfam" id="PF00665">
    <property type="entry name" value="rve"/>
    <property type="match status" value="1"/>
</dbReference>
<keyword evidence="8" id="KW-0695">RNA-directed DNA polymerase</keyword>
<evidence type="ECO:0000256" key="12">
    <source>
        <dbReference type="ARBA" id="ARBA00023268"/>
    </source>
</evidence>
<keyword evidence="5" id="KW-0378">Hydrolase</keyword>
<reference evidence="17" key="1">
    <citation type="journal article" date="2022" name="Int. J. Mol. Sci.">
        <title>Draft Genome of Tanacetum Coccineum: Genomic Comparison of Closely Related Tanacetum-Family Plants.</title>
        <authorList>
            <person name="Yamashiro T."/>
            <person name="Shiraishi A."/>
            <person name="Nakayama K."/>
            <person name="Satake H."/>
        </authorList>
    </citation>
    <scope>NUCLEOTIDE SEQUENCE</scope>
</reference>
<keyword evidence="9" id="KW-0548">Nucleotidyltransferase</keyword>
<keyword evidence="18" id="KW-1185">Reference proteome</keyword>
<keyword evidence="4" id="KW-0255">Endonuclease</keyword>
<dbReference type="Pfam" id="PF13976">
    <property type="entry name" value="gag_pre-integrs"/>
    <property type="match status" value="1"/>
</dbReference>
<feature type="compositionally biased region" description="Polar residues" evidence="14">
    <location>
        <begin position="530"/>
        <end position="551"/>
    </location>
</feature>
<dbReference type="InterPro" id="IPR012337">
    <property type="entry name" value="RNaseH-like_sf"/>
</dbReference>
<protein>
    <submittedName>
        <fullName evidence="17">Retrovirus-related pol polyprotein from transposon TNT 1-94</fullName>
    </submittedName>
</protein>
<evidence type="ECO:0000256" key="9">
    <source>
        <dbReference type="ARBA" id="ARBA00022932"/>
    </source>
</evidence>
<dbReference type="Pfam" id="PF07727">
    <property type="entry name" value="RVT_2"/>
    <property type="match status" value="1"/>
</dbReference>
<reference evidence="17" key="2">
    <citation type="submission" date="2022-01" db="EMBL/GenBank/DDBJ databases">
        <authorList>
            <person name="Yamashiro T."/>
            <person name="Shiraishi A."/>
            <person name="Satake H."/>
            <person name="Nakayama K."/>
        </authorList>
    </citation>
    <scope>NUCLEOTIDE SEQUENCE</scope>
</reference>
<dbReference type="InterPro" id="IPR057670">
    <property type="entry name" value="SH3_retrovirus"/>
</dbReference>
<dbReference type="Proteomes" id="UP001151760">
    <property type="component" value="Unassembled WGS sequence"/>
</dbReference>
<dbReference type="InterPro" id="IPR036875">
    <property type="entry name" value="Znf_CCHC_sf"/>
</dbReference>
<evidence type="ECO:0000259" key="16">
    <source>
        <dbReference type="PROSITE" id="PS50994"/>
    </source>
</evidence>
<feature type="region of interest" description="Disordered" evidence="14">
    <location>
        <begin position="714"/>
        <end position="739"/>
    </location>
</feature>
<dbReference type="InterPro" id="IPR001584">
    <property type="entry name" value="Integrase_cat-core"/>
</dbReference>
<dbReference type="InterPro" id="IPR056924">
    <property type="entry name" value="SH3_Tf2-1"/>
</dbReference>
<dbReference type="PROSITE" id="PS50158">
    <property type="entry name" value="ZF_CCHC"/>
    <property type="match status" value="1"/>
</dbReference>
<comment type="caution">
    <text evidence="17">The sequence shown here is derived from an EMBL/GenBank/DDBJ whole genome shotgun (WGS) entry which is preliminary data.</text>
</comment>
<dbReference type="Pfam" id="PF24626">
    <property type="entry name" value="SH3_Tf2-1"/>
    <property type="match status" value="1"/>
</dbReference>
<dbReference type="Pfam" id="PF17919">
    <property type="entry name" value="RT_RNaseH_2"/>
    <property type="match status" value="1"/>
</dbReference>
<name>A0ABQ4XXR1_9ASTR</name>
<dbReference type="InterPro" id="IPR041577">
    <property type="entry name" value="RT_RNaseH_2"/>
</dbReference>
<feature type="domain" description="CCHC-type" evidence="15">
    <location>
        <begin position="742"/>
        <end position="757"/>
    </location>
</feature>
<evidence type="ECO:0000256" key="1">
    <source>
        <dbReference type="ARBA" id="ARBA00022670"/>
    </source>
</evidence>
<keyword evidence="3" id="KW-0479">Metal-binding</keyword>
<feature type="domain" description="Integrase catalytic" evidence="16">
    <location>
        <begin position="112"/>
        <end position="289"/>
    </location>
</feature>
<dbReference type="PROSITE" id="PS50994">
    <property type="entry name" value="INTEGRASE"/>
    <property type="match status" value="1"/>
</dbReference>
<dbReference type="PANTHER" id="PTHR42648:SF11">
    <property type="entry name" value="TRANSPOSON TY4-P GAG-POL POLYPROTEIN"/>
    <property type="match status" value="1"/>
</dbReference>
<dbReference type="InterPro" id="IPR039537">
    <property type="entry name" value="Retrotran_Ty1/copia-like"/>
</dbReference>
<dbReference type="SUPFAM" id="SSF56672">
    <property type="entry name" value="DNA/RNA polymerases"/>
    <property type="match status" value="1"/>
</dbReference>
<keyword evidence="10" id="KW-0238">DNA-binding</keyword>
<dbReference type="SMART" id="SM00343">
    <property type="entry name" value="ZnF_C2HC"/>
    <property type="match status" value="1"/>
</dbReference>
<evidence type="ECO:0000256" key="4">
    <source>
        <dbReference type="ARBA" id="ARBA00022759"/>
    </source>
</evidence>
<keyword evidence="6" id="KW-0460">Magnesium</keyword>
<feature type="region of interest" description="Disordered" evidence="14">
    <location>
        <begin position="528"/>
        <end position="551"/>
    </location>
</feature>
<evidence type="ECO:0000256" key="3">
    <source>
        <dbReference type="ARBA" id="ARBA00022723"/>
    </source>
</evidence>
<dbReference type="Gene3D" id="4.10.60.10">
    <property type="entry name" value="Zinc finger, CCHC-type"/>
    <property type="match status" value="1"/>
</dbReference>
<dbReference type="PANTHER" id="PTHR42648">
    <property type="entry name" value="TRANSPOSASE, PUTATIVE-RELATED"/>
    <property type="match status" value="1"/>
</dbReference>
<dbReference type="SUPFAM" id="SSF53098">
    <property type="entry name" value="Ribonuclease H-like"/>
    <property type="match status" value="1"/>
</dbReference>
<organism evidence="17 18">
    <name type="scientific">Tanacetum coccineum</name>
    <dbReference type="NCBI Taxonomy" id="301880"/>
    <lineage>
        <taxon>Eukaryota</taxon>
        <taxon>Viridiplantae</taxon>
        <taxon>Streptophyta</taxon>
        <taxon>Embryophyta</taxon>
        <taxon>Tracheophyta</taxon>
        <taxon>Spermatophyta</taxon>
        <taxon>Magnoliopsida</taxon>
        <taxon>eudicotyledons</taxon>
        <taxon>Gunneridae</taxon>
        <taxon>Pentapetalae</taxon>
        <taxon>asterids</taxon>
        <taxon>campanulids</taxon>
        <taxon>Asterales</taxon>
        <taxon>Asteraceae</taxon>
        <taxon>Asteroideae</taxon>
        <taxon>Anthemideae</taxon>
        <taxon>Anthemidinae</taxon>
        <taxon>Tanacetum</taxon>
    </lineage>
</organism>
<dbReference type="Pfam" id="PF25597">
    <property type="entry name" value="SH3_retrovirus"/>
    <property type="match status" value="1"/>
</dbReference>
<evidence type="ECO:0000256" key="6">
    <source>
        <dbReference type="ARBA" id="ARBA00022842"/>
    </source>
</evidence>
<dbReference type="InterPro" id="IPR043502">
    <property type="entry name" value="DNA/RNA_pol_sf"/>
</dbReference>
<keyword evidence="7" id="KW-0229">DNA integration</keyword>
<sequence length="1150" mass="132009">MEDWFKEILSSNRVYYVKGLNHNLFSVGQFCDANLEVAFWKSTCFVRDLQGNDLLTGNRGTDLYTISLQETTSSTPICLMAKASPTQAWLWHQRLSHLNFDYINLLSKKDVVIGLPKLKYVKDQLCSSYEVSKAKRSSFKSKTVPSRDYYWLIVDDYSRYTWTLFLRSKDETPEVLKDFLTMIQRNLQALVISVRTERGTEFLNKTLNAFFKEEGIEHQTSTPRTPEQNGFVEIRNRTLVEAARTMLLASKLPLFFWAEAIATACYTQNRSIIIPTHEKMAYYIINDRKPSIKHLHIFGCTCYLTRDGENLDKMKEKGDPCILVGYSTQSKGYRVYNKRTRLIVESIHLRFDEIKEMPESFEYRWTKDHLLTPNRRNPIQAVATRRQLLQTDPENKDNARKKLHQFCQYYKSGELVDKPFGKNVIKEEGIDFEESFAPVALLEAVRIFVAYAAHKSFPIYQMDVKTAFLNGLLKEEVYVAQPDGFVDPDHPEKVYRLRKALYGLKQAPRAWYDELSKFLISKGFTKENGTKQSTKVNTRSQQTPSPSNHPTSVHYAKYFRAMIDQGVTAALAARDANRNGDDSHTSGTGGRRTERIVRECTYQDFMKCKPLYFKGTEGVVLDMVEFPVMTVSHDAAYAMTWADYEKKSMTDKNLALLCVRMFPEESDKIERYVGRLPDMIHGNIVASKPKTMQEAVEMATELMDKKVITIAERHAKNKRKSTGNANNANNQRGTGSGQKSTCFECGVQGHFKRECPKLKNNKNRGNQVGNDRAPAKVYVVGTMQGQTKFISCRIPKVQFLGYVIDSEGIHVDPAKIESIKDWASPKSPTEILGCKQEAAFQLLKQKLCNAPILALPKGSEDFIAYCDASKKGLGAVLMKREKVIAYASRQLKIHEKNYTTHDLELGAVVFALKIYEHYPVWKQMHDRSTKTSRTSRHEDVGGILVENAKNPKAIRTEKLELRADGTLCLNGRSWLPCYGDLRTMIMHEPKREDHFKLLCYHASIKAAPFEALYGRKCRSPVYWTEVGEAQILGPELIQETTEKIVQIKQRMQAARDRQKSYADLKRKVGEVAYKLELPEELSRVHNTFHVSNLKKCYAEEPLAVPLDGLHFDDKLQFVEELVEIMDREVKWLKRSSIPLIKVRWNVQEMS</sequence>
<dbReference type="InterPro" id="IPR001878">
    <property type="entry name" value="Znf_CCHC"/>
</dbReference>
<evidence type="ECO:0000313" key="18">
    <source>
        <dbReference type="Proteomes" id="UP001151760"/>
    </source>
</evidence>